<organism evidence="2 3">
    <name type="scientific">Actinidia virus D</name>
    <dbReference type="NCBI Taxonomy" id="3069721"/>
    <lineage>
        <taxon>Viruses</taxon>
        <taxon>Riboviria</taxon>
        <taxon>Orthornavirae</taxon>
        <taxon>Negarnaviricota</taxon>
        <taxon>Haploviricotina</taxon>
        <taxon>Monjiviricetes</taxon>
        <taxon>Mononegavirales</taxon>
        <taxon>Rhabdoviridae</taxon>
        <taxon>Betarhabdovirinae</taxon>
        <taxon>Alphacytorhabdovirus</taxon>
        <taxon>Alphacytorhabdovirus actinidiae</taxon>
        <taxon>Cytorhabdovirus actinidiae</taxon>
    </lineage>
</organism>
<dbReference type="EMBL" id="MW550041">
    <property type="protein sequence ID" value="QVU21447.1"/>
    <property type="molecule type" value="Viral_cRNA"/>
</dbReference>
<accession>A0A8E6YK00</accession>
<evidence type="ECO:0000256" key="1">
    <source>
        <dbReference type="SAM" id="Phobius"/>
    </source>
</evidence>
<protein>
    <submittedName>
        <fullName evidence="2">Glycoprotein</fullName>
    </submittedName>
</protein>
<evidence type="ECO:0000313" key="3">
    <source>
        <dbReference type="Proteomes" id="UP001162075"/>
    </source>
</evidence>
<sequence>MNRAMVCLTALLASIMVLGGVLSDLATLHHTVAPVAVCDPSRLINPHKKIDECHLLCNKDPKNYGKARIYLYKDVSGSEGPAAVRCEKVMLKQVFTETWTFSRFQGPLTRQKLPVTSEECEKVIQNLCPNLRCDINPPAELKPEYFYAADHEVRETHMKVRSVPSTLINQVGTLMIVFATESSYVEYQPGKVAAEDGTHMYYWDNTTTKASCPFEESISFGCDKWNLDGSVNYVCSHGRFAFESSGSIDVRNCPKARMSPEGIIYREEDTDMATLYTSQRIAMIPGNKFASDLETVRTLTAKGLAHLDADICSLECEIANLELRTSRHYSSLVRKGAGYVLVNPSGHAYDCSKVTQCSVIKPYTFCGSPPRIHIKCDGRDYYWSPEFSHIMTGDGCPSPMPEEQFKIHLGNHLYYLEDDMTIKVPANYTNSLRTRSYTLNKGSLIELEDLRELRASWKAYKTRGNLSYFLDSSTKISTHSLLNMRWIPDVGKFVDYVRNSFMTWERVCLISVIIVLSVYVSKPIIYYILNKKKVQVPRQVSYQRPEYQMEFI</sequence>
<dbReference type="Proteomes" id="UP001162075">
    <property type="component" value="Segment"/>
</dbReference>
<keyword evidence="1" id="KW-0812">Transmembrane</keyword>
<keyword evidence="1" id="KW-0472">Membrane</keyword>
<feature type="transmembrane region" description="Helical" evidence="1">
    <location>
        <begin position="509"/>
        <end position="529"/>
    </location>
</feature>
<reference evidence="2 3" key="1">
    <citation type="journal article" date="2021" name="Mol. Plant Pathol.">
        <title>A novel Actinidia cytorhabdovirus characterized using genomic and viral protein interaction features.</title>
        <authorList>
            <person name="Wang Y."/>
            <person name="Wang G."/>
            <person name="Bai J."/>
            <person name="Zhang Y."/>
            <person name="Wang Y."/>
            <person name="Wen S."/>
            <person name="Li L."/>
            <person name="Yang Z."/>
            <person name="Hong N."/>
        </authorList>
    </citation>
    <scope>NUCLEOTIDE SEQUENCE [LARGE SCALE GENOMIC DNA]</scope>
    <source>
        <strain evidence="2">JS27</strain>
    </source>
</reference>
<keyword evidence="1" id="KW-1133">Transmembrane helix</keyword>
<keyword evidence="3" id="KW-1185">Reference proteome</keyword>
<name>A0A8E6YK00_9RHAB</name>
<proteinExistence type="predicted"/>
<evidence type="ECO:0000313" key="2">
    <source>
        <dbReference type="EMBL" id="QVU21447.1"/>
    </source>
</evidence>